<gene>
    <name evidence="2" type="ordered locus">KNP414_02365</name>
</gene>
<dbReference type="HOGENOM" id="CLU_418471_0_0_9"/>
<keyword evidence="1" id="KW-0732">Signal</keyword>
<feature type="signal peptide" evidence="1">
    <location>
        <begin position="1"/>
        <end position="25"/>
    </location>
</feature>
<organism evidence="2 3">
    <name type="scientific">Paenibacillus mucilaginosus (strain KNP414)</name>
    <dbReference type="NCBI Taxonomy" id="1036673"/>
    <lineage>
        <taxon>Bacteria</taxon>
        <taxon>Bacillati</taxon>
        <taxon>Bacillota</taxon>
        <taxon>Bacilli</taxon>
        <taxon>Bacillales</taxon>
        <taxon>Paenibacillaceae</taxon>
        <taxon>Paenibacillus</taxon>
    </lineage>
</organism>
<reference evidence="2 3" key="2">
    <citation type="journal article" date="2013" name="Genome Announc.">
        <title>Genome Sequence of Growth-Improving Paenibacillus mucilaginosus Strain KNP414.</title>
        <authorList>
            <person name="Lu J.J."/>
            <person name="Wang J.F."/>
            <person name="Hu X.F."/>
        </authorList>
    </citation>
    <scope>NUCLEOTIDE SEQUENCE [LARGE SCALE GENOMIC DNA]</scope>
    <source>
        <strain evidence="2 3">KNP414</strain>
    </source>
</reference>
<protein>
    <recommendedName>
        <fullName evidence="4">GW domain-containing protein</fullName>
    </recommendedName>
</protein>
<name>F8F5B5_PAEMK</name>
<dbReference type="PATRIC" id="fig|1036673.3.peg.2130"/>
<proteinExistence type="predicted"/>
<dbReference type="KEGG" id="pms:KNP414_02365"/>
<reference evidence="3" key="1">
    <citation type="submission" date="2011-06" db="EMBL/GenBank/DDBJ databases">
        <title>Complete genome sequence of Paenibacillus mucilaginosus KNP414.</title>
        <authorList>
            <person name="Wang J."/>
            <person name="Hu S."/>
            <person name="Hu X."/>
            <person name="Zhang B."/>
            <person name="Dong D."/>
            <person name="Zhang S."/>
            <person name="Zhao K."/>
            <person name="Wu D."/>
        </authorList>
    </citation>
    <scope>NUCLEOTIDE SEQUENCE [LARGE SCALE GENOMIC DNA]</scope>
    <source>
        <strain evidence="3">KNP414</strain>
    </source>
</reference>
<evidence type="ECO:0000313" key="2">
    <source>
        <dbReference type="EMBL" id="AEI40926.1"/>
    </source>
</evidence>
<evidence type="ECO:0008006" key="4">
    <source>
        <dbReference type="Google" id="ProtNLM"/>
    </source>
</evidence>
<accession>F8F5B5</accession>
<sequence length="655" mass="73847">MWKKPTLAVLLGISLTLLATAPGSASEYADTPTLPADGDHIPKTVTLLKETPYYAIPNVLLNQPEGAFSPQTVEIVEAEAHWAAFPNWWKIRTVFGDRWIKTEPGTFEVPLPSKLTLLQETPIYAKADERLKPSAVLSPQEVTVAGAEKRWFYSALNDENEQKWIQIETSWLGRQWIRLPMKQIGSLKRHSQIKFYGLTQLSTLPPMLETPGTSVPAYEGRNRILTETVEFITPLGSFYEVETTEGRRWTRTPGQVITASQETLTRSKPAALYPLPSLDSGEPVLVDPQILKVSEKIEGDPVNDYDGGWYHVKAAEGEGWFNARFSEPEDAKPVTAEVDLRADMTPLYLYPDSSLLLHNGILSPQKVQATAYWDAPKGERWFRIQTFLGDAWMVLNPLHDRIRPAGREQDQQIYGEKRYQGYYYMNNGVLPYGEEKAGYERQNELYFRSSFLAKMYHFSVSGPDADNGWTFTHESGYAFRLKAGEKKAELFWKGRNAGTALLSAVPAVSVDKEAPDLRLDSMRALFGASTETAPDHSWVSLSSSEYTLGDFKPPVRIEGNVLRLSALLYDVERPETNETPNRLKLYVIDRDADRSMAFTAQNPAAQDKLFSMNMNMALYDLTAQKTLKPGLNRLTAVFKVGERIIHEQDFDVTAQ</sequence>
<evidence type="ECO:0000256" key="1">
    <source>
        <dbReference type="SAM" id="SignalP"/>
    </source>
</evidence>
<evidence type="ECO:0000313" key="3">
    <source>
        <dbReference type="Proteomes" id="UP000006620"/>
    </source>
</evidence>
<dbReference type="RefSeq" id="WP_013916087.1">
    <property type="nucleotide sequence ID" value="NC_015690.1"/>
</dbReference>
<feature type="chain" id="PRO_5003376604" description="GW domain-containing protein" evidence="1">
    <location>
        <begin position="26"/>
        <end position="655"/>
    </location>
</feature>
<dbReference type="AlphaFoldDB" id="F8F5B5"/>
<dbReference type="Proteomes" id="UP000006620">
    <property type="component" value="Chromosome"/>
</dbReference>
<dbReference type="EMBL" id="CP002869">
    <property type="protein sequence ID" value="AEI40926.1"/>
    <property type="molecule type" value="Genomic_DNA"/>
</dbReference>